<gene>
    <name evidence="4" type="primary">LOC125777539</name>
</gene>
<accession>A0ABM3JHB0</accession>
<dbReference type="Pfam" id="PF16012">
    <property type="entry name" value="DUF4780"/>
    <property type="match status" value="1"/>
</dbReference>
<evidence type="ECO:0000256" key="1">
    <source>
        <dbReference type="SAM" id="MobiDB-lite"/>
    </source>
</evidence>
<feature type="domain" description="DUF4780" evidence="2">
    <location>
        <begin position="61"/>
        <end position="180"/>
    </location>
</feature>
<keyword evidence="3" id="KW-1185">Reference proteome</keyword>
<dbReference type="GeneID" id="125777539"/>
<sequence length="180" mass="20095">MPADTYAQAAKRKTKSGKITPQEPPSSKKLWGINPKAAVGQPSGPASHRLEEGRRRYADAVKGIRMALLPLHYPAESLKPEKLAVLQDLLMEEVFRGEDYAASFLGVEFRGVMLPVDCMDEASADWLREYAPKLGGWKDSVLCAKRAEDLPIMHSMTMFFPRCGDKPYEFALGLVKNQNR</sequence>
<dbReference type="RefSeq" id="XP_049308597.1">
    <property type="nucleotide sequence ID" value="XM_049452640.1"/>
</dbReference>
<feature type="region of interest" description="Disordered" evidence="1">
    <location>
        <begin position="1"/>
        <end position="51"/>
    </location>
</feature>
<reference evidence="4" key="1">
    <citation type="submission" date="2025-08" db="UniProtKB">
        <authorList>
            <consortium name="RefSeq"/>
        </authorList>
    </citation>
    <scope>IDENTIFICATION</scope>
    <source>
        <tissue evidence="4">Adult</tissue>
    </source>
</reference>
<proteinExistence type="predicted"/>
<organism evidence="3 4">
    <name type="scientific">Bactrocera dorsalis</name>
    <name type="common">Oriental fruit fly</name>
    <name type="synonym">Dacus dorsalis</name>
    <dbReference type="NCBI Taxonomy" id="27457"/>
    <lineage>
        <taxon>Eukaryota</taxon>
        <taxon>Metazoa</taxon>
        <taxon>Ecdysozoa</taxon>
        <taxon>Arthropoda</taxon>
        <taxon>Hexapoda</taxon>
        <taxon>Insecta</taxon>
        <taxon>Pterygota</taxon>
        <taxon>Neoptera</taxon>
        <taxon>Endopterygota</taxon>
        <taxon>Diptera</taxon>
        <taxon>Brachycera</taxon>
        <taxon>Muscomorpha</taxon>
        <taxon>Tephritoidea</taxon>
        <taxon>Tephritidae</taxon>
        <taxon>Bactrocera</taxon>
        <taxon>Bactrocera</taxon>
    </lineage>
</organism>
<protein>
    <submittedName>
        <fullName evidence="4">Uncharacterized protein LOC125777539</fullName>
    </submittedName>
</protein>
<evidence type="ECO:0000313" key="3">
    <source>
        <dbReference type="Proteomes" id="UP001652620"/>
    </source>
</evidence>
<dbReference type="InterPro" id="IPR031961">
    <property type="entry name" value="DUF4780"/>
</dbReference>
<evidence type="ECO:0000313" key="4">
    <source>
        <dbReference type="RefSeq" id="XP_049308597.1"/>
    </source>
</evidence>
<name>A0ABM3JHB0_BACDO</name>
<dbReference type="Proteomes" id="UP001652620">
    <property type="component" value="Chromosome 3"/>
</dbReference>
<evidence type="ECO:0000259" key="2">
    <source>
        <dbReference type="Pfam" id="PF16012"/>
    </source>
</evidence>